<name>A0A6A5XJ37_9PLEO</name>
<evidence type="ECO:0000313" key="3">
    <source>
        <dbReference type="Proteomes" id="UP000799778"/>
    </source>
</evidence>
<reference evidence="2" key="1">
    <citation type="journal article" date="2020" name="Stud. Mycol.">
        <title>101 Dothideomycetes genomes: a test case for predicting lifestyles and emergence of pathogens.</title>
        <authorList>
            <person name="Haridas S."/>
            <person name="Albert R."/>
            <person name="Binder M."/>
            <person name="Bloem J."/>
            <person name="Labutti K."/>
            <person name="Salamov A."/>
            <person name="Andreopoulos B."/>
            <person name="Baker S."/>
            <person name="Barry K."/>
            <person name="Bills G."/>
            <person name="Bluhm B."/>
            <person name="Cannon C."/>
            <person name="Castanera R."/>
            <person name="Culley D."/>
            <person name="Daum C."/>
            <person name="Ezra D."/>
            <person name="Gonzalez J."/>
            <person name="Henrissat B."/>
            <person name="Kuo A."/>
            <person name="Liang C."/>
            <person name="Lipzen A."/>
            <person name="Lutzoni F."/>
            <person name="Magnuson J."/>
            <person name="Mondo S."/>
            <person name="Nolan M."/>
            <person name="Ohm R."/>
            <person name="Pangilinan J."/>
            <person name="Park H.-J."/>
            <person name="Ramirez L."/>
            <person name="Alfaro M."/>
            <person name="Sun H."/>
            <person name="Tritt A."/>
            <person name="Yoshinaga Y."/>
            <person name="Zwiers L.-H."/>
            <person name="Turgeon B."/>
            <person name="Goodwin S."/>
            <person name="Spatafora J."/>
            <person name="Crous P."/>
            <person name="Grigoriev I."/>
        </authorList>
    </citation>
    <scope>NUCLEOTIDE SEQUENCE</scope>
    <source>
        <strain evidence="2">CBS 175.79</strain>
    </source>
</reference>
<feature type="signal peptide" evidence="1">
    <location>
        <begin position="1"/>
        <end position="18"/>
    </location>
</feature>
<sequence>MCLLAFLSFFRSLVLCNAGRQWQDRVRVGSVPFARARCHGGPGGGEGEARRKKRFCCLLFFVTLLYIGVLELVERNARVYVEALRSSGRCQWTVVNKGRCWGRGKKQLWGLSEGGAAD</sequence>
<dbReference type="RefSeq" id="XP_033381109.1">
    <property type="nucleotide sequence ID" value="XM_033522469.1"/>
</dbReference>
<keyword evidence="3" id="KW-1185">Reference proteome</keyword>
<dbReference type="Proteomes" id="UP000799778">
    <property type="component" value="Unassembled WGS sequence"/>
</dbReference>
<dbReference type="EMBL" id="ML978072">
    <property type="protein sequence ID" value="KAF2012770.1"/>
    <property type="molecule type" value="Genomic_DNA"/>
</dbReference>
<keyword evidence="1" id="KW-0732">Signal</keyword>
<dbReference type="AlphaFoldDB" id="A0A6A5XJ37"/>
<proteinExistence type="predicted"/>
<dbReference type="GeneID" id="54279866"/>
<evidence type="ECO:0000313" key="2">
    <source>
        <dbReference type="EMBL" id="KAF2012770.1"/>
    </source>
</evidence>
<protein>
    <recommendedName>
        <fullName evidence="4">Secreted protein</fullName>
    </recommendedName>
</protein>
<evidence type="ECO:0000256" key="1">
    <source>
        <dbReference type="SAM" id="SignalP"/>
    </source>
</evidence>
<evidence type="ECO:0008006" key="4">
    <source>
        <dbReference type="Google" id="ProtNLM"/>
    </source>
</evidence>
<gene>
    <name evidence="2" type="ORF">BU24DRAFT_258514</name>
</gene>
<accession>A0A6A5XJ37</accession>
<organism evidence="2 3">
    <name type="scientific">Aaosphaeria arxii CBS 175.79</name>
    <dbReference type="NCBI Taxonomy" id="1450172"/>
    <lineage>
        <taxon>Eukaryota</taxon>
        <taxon>Fungi</taxon>
        <taxon>Dikarya</taxon>
        <taxon>Ascomycota</taxon>
        <taxon>Pezizomycotina</taxon>
        <taxon>Dothideomycetes</taxon>
        <taxon>Pleosporomycetidae</taxon>
        <taxon>Pleosporales</taxon>
        <taxon>Pleosporales incertae sedis</taxon>
        <taxon>Aaosphaeria</taxon>
    </lineage>
</organism>
<feature type="chain" id="PRO_5025473526" description="Secreted protein" evidence="1">
    <location>
        <begin position="19"/>
        <end position="118"/>
    </location>
</feature>